<feature type="region of interest" description="Disordered" evidence="1">
    <location>
        <begin position="108"/>
        <end position="152"/>
    </location>
</feature>
<feature type="region of interest" description="Disordered" evidence="1">
    <location>
        <begin position="1"/>
        <end position="30"/>
    </location>
</feature>
<dbReference type="Pfam" id="PF12072">
    <property type="entry name" value="RNase_Y_N"/>
    <property type="match status" value="1"/>
</dbReference>
<protein>
    <submittedName>
        <fullName evidence="4">Coiled-coil domain-containing protein</fullName>
    </submittedName>
</protein>
<organism evidence="4 5">
    <name type="scientific">Glycomyces rhizosphaerae</name>
    <dbReference type="NCBI Taxonomy" id="2054422"/>
    <lineage>
        <taxon>Bacteria</taxon>
        <taxon>Bacillati</taxon>
        <taxon>Actinomycetota</taxon>
        <taxon>Actinomycetes</taxon>
        <taxon>Glycomycetales</taxon>
        <taxon>Glycomycetaceae</taxon>
        <taxon>Glycomyces</taxon>
    </lineage>
</organism>
<evidence type="ECO:0000313" key="5">
    <source>
        <dbReference type="Proteomes" id="UP001595712"/>
    </source>
</evidence>
<feature type="compositionally biased region" description="Basic and acidic residues" evidence="1">
    <location>
        <begin position="108"/>
        <end position="139"/>
    </location>
</feature>
<keyword evidence="2" id="KW-1133">Transmembrane helix</keyword>
<evidence type="ECO:0000256" key="1">
    <source>
        <dbReference type="SAM" id="MobiDB-lite"/>
    </source>
</evidence>
<evidence type="ECO:0000313" key="4">
    <source>
        <dbReference type="EMBL" id="MFC3492010.1"/>
    </source>
</evidence>
<gene>
    <name evidence="4" type="ORF">ACFO8M_05875</name>
</gene>
<dbReference type="InterPro" id="IPR022711">
    <property type="entry name" value="RNase_Y_N"/>
</dbReference>
<reference evidence="5" key="1">
    <citation type="journal article" date="2019" name="Int. J. Syst. Evol. Microbiol.">
        <title>The Global Catalogue of Microorganisms (GCM) 10K type strain sequencing project: providing services to taxonomists for standard genome sequencing and annotation.</title>
        <authorList>
            <consortium name="The Broad Institute Genomics Platform"/>
            <consortium name="The Broad Institute Genome Sequencing Center for Infectious Disease"/>
            <person name="Wu L."/>
            <person name="Ma J."/>
        </authorList>
    </citation>
    <scope>NUCLEOTIDE SEQUENCE [LARGE SCALE GENOMIC DNA]</scope>
    <source>
        <strain evidence="5">CGMCC 4.7396</strain>
    </source>
</reference>
<accession>A0ABV7PU15</accession>
<dbReference type="EMBL" id="JBHRWO010000006">
    <property type="protein sequence ID" value="MFC3492010.1"/>
    <property type="molecule type" value="Genomic_DNA"/>
</dbReference>
<sequence length="229" mass="25138">MLSDPDPSRFGREGGDSGDPHVSSNRPGWGRRFTSRTGVALAVGLATLMIGLLLGYGAAVPRQSELDELESEKASALDASETLREEIIELQDQIEALQTQVDQIDEREAGLDQREAGLDQREADLDAREQDLEDRQTELDDREEEITQEEEEIEANTIPGDGVWVVGEEVEPGTYKAQGTGSGCYWARLGSLDTFDILDNHFGSANVSVEIKSDDFAFETSGCGDWIKQ</sequence>
<keyword evidence="2" id="KW-0472">Membrane</keyword>
<comment type="caution">
    <text evidence="4">The sequence shown here is derived from an EMBL/GenBank/DDBJ whole genome shotgun (WGS) entry which is preliminary data.</text>
</comment>
<feature type="domain" description="Ribonuclease Y N-terminal" evidence="3">
    <location>
        <begin position="78"/>
        <end position="155"/>
    </location>
</feature>
<evidence type="ECO:0000256" key="2">
    <source>
        <dbReference type="SAM" id="Phobius"/>
    </source>
</evidence>
<dbReference type="Proteomes" id="UP001595712">
    <property type="component" value="Unassembled WGS sequence"/>
</dbReference>
<name>A0ABV7PU15_9ACTN</name>
<keyword evidence="2" id="KW-0812">Transmembrane</keyword>
<evidence type="ECO:0000259" key="3">
    <source>
        <dbReference type="Pfam" id="PF12072"/>
    </source>
</evidence>
<keyword evidence="5" id="KW-1185">Reference proteome</keyword>
<feature type="transmembrane region" description="Helical" evidence="2">
    <location>
        <begin position="39"/>
        <end position="59"/>
    </location>
</feature>
<feature type="compositionally biased region" description="Basic and acidic residues" evidence="1">
    <location>
        <begin position="1"/>
        <end position="19"/>
    </location>
</feature>
<feature type="compositionally biased region" description="Acidic residues" evidence="1">
    <location>
        <begin position="140"/>
        <end position="152"/>
    </location>
</feature>
<dbReference type="RefSeq" id="WP_387971862.1">
    <property type="nucleotide sequence ID" value="NZ_JBHRWO010000006.1"/>
</dbReference>
<proteinExistence type="predicted"/>